<proteinExistence type="predicted"/>
<reference evidence="1" key="1">
    <citation type="journal article" date="2020" name="Stud. Mycol.">
        <title>101 Dothideomycetes genomes: a test case for predicting lifestyles and emergence of pathogens.</title>
        <authorList>
            <person name="Haridas S."/>
            <person name="Albert R."/>
            <person name="Binder M."/>
            <person name="Bloem J."/>
            <person name="Labutti K."/>
            <person name="Salamov A."/>
            <person name="Andreopoulos B."/>
            <person name="Baker S."/>
            <person name="Barry K."/>
            <person name="Bills G."/>
            <person name="Bluhm B."/>
            <person name="Cannon C."/>
            <person name="Castanera R."/>
            <person name="Culley D."/>
            <person name="Daum C."/>
            <person name="Ezra D."/>
            <person name="Gonzalez J."/>
            <person name="Henrissat B."/>
            <person name="Kuo A."/>
            <person name="Liang C."/>
            <person name="Lipzen A."/>
            <person name="Lutzoni F."/>
            <person name="Magnuson J."/>
            <person name="Mondo S."/>
            <person name="Nolan M."/>
            <person name="Ohm R."/>
            <person name="Pangilinan J."/>
            <person name="Park H.-J."/>
            <person name="Ramirez L."/>
            <person name="Alfaro M."/>
            <person name="Sun H."/>
            <person name="Tritt A."/>
            <person name="Yoshinaga Y."/>
            <person name="Zwiers L.-H."/>
            <person name="Turgeon B."/>
            <person name="Goodwin S."/>
            <person name="Spatafora J."/>
            <person name="Crous P."/>
            <person name="Grigoriev I."/>
        </authorList>
    </citation>
    <scope>NUCLEOTIDE SEQUENCE</scope>
    <source>
        <strain evidence="1">CBS 113818</strain>
    </source>
</reference>
<name>A0A6A7AFV9_9PLEO</name>
<dbReference type="EMBL" id="MU006218">
    <property type="protein sequence ID" value="KAF2831784.1"/>
    <property type="molecule type" value="Genomic_DNA"/>
</dbReference>
<organism evidence="1 2">
    <name type="scientific">Ophiobolus disseminans</name>
    <dbReference type="NCBI Taxonomy" id="1469910"/>
    <lineage>
        <taxon>Eukaryota</taxon>
        <taxon>Fungi</taxon>
        <taxon>Dikarya</taxon>
        <taxon>Ascomycota</taxon>
        <taxon>Pezizomycotina</taxon>
        <taxon>Dothideomycetes</taxon>
        <taxon>Pleosporomycetidae</taxon>
        <taxon>Pleosporales</taxon>
        <taxon>Pleosporineae</taxon>
        <taxon>Phaeosphaeriaceae</taxon>
        <taxon>Ophiobolus</taxon>
    </lineage>
</organism>
<accession>A0A6A7AFV9</accession>
<keyword evidence="2" id="KW-1185">Reference proteome</keyword>
<sequence length="227" mass="25621">MALLEEAEVPYLVVDALDECLEEEQEQAIKGLQGITQAVPKTRILMASRREIEIEDLMASWCEAQLKVDEAGVNADIDTFVMHALATDKKLMRLPPATKKEIEEMFHEKSDGMFRWATLQLAEIRDVKIPRPENISRASRTMPRTLYGAYDRVLNTIEEQDSEDVRAALQWLAFSNRLLTIAQLAEACIIRLDSSNELYLGGCEYDALFGLVNLICSFIAIGEPLDL</sequence>
<protein>
    <recommendedName>
        <fullName evidence="3">NACHT domain-containing protein</fullName>
    </recommendedName>
</protein>
<dbReference type="AlphaFoldDB" id="A0A6A7AFV9"/>
<dbReference type="OrthoDB" id="1577640at2759"/>
<dbReference type="Proteomes" id="UP000799424">
    <property type="component" value="Unassembled WGS sequence"/>
</dbReference>
<dbReference type="PANTHER" id="PTHR10039">
    <property type="entry name" value="AMELOGENIN"/>
    <property type="match status" value="1"/>
</dbReference>
<evidence type="ECO:0000313" key="2">
    <source>
        <dbReference type="Proteomes" id="UP000799424"/>
    </source>
</evidence>
<evidence type="ECO:0000313" key="1">
    <source>
        <dbReference type="EMBL" id="KAF2831784.1"/>
    </source>
</evidence>
<evidence type="ECO:0008006" key="3">
    <source>
        <dbReference type="Google" id="ProtNLM"/>
    </source>
</evidence>
<dbReference type="PANTHER" id="PTHR10039:SF16">
    <property type="entry name" value="GPI INOSITOL-DEACYLASE"/>
    <property type="match status" value="1"/>
</dbReference>
<gene>
    <name evidence="1" type="ORF">CC86DRAFT_431710</name>
</gene>